<dbReference type="Gene3D" id="3.40.190.150">
    <property type="entry name" value="Bordetella uptake gene, domain 1"/>
    <property type="match status" value="1"/>
</dbReference>
<dbReference type="InterPro" id="IPR005064">
    <property type="entry name" value="BUG"/>
</dbReference>
<keyword evidence="2" id="KW-0732">Signal</keyword>
<dbReference type="CDD" id="cd13578">
    <property type="entry name" value="PBP2_Bug27"/>
    <property type="match status" value="1"/>
</dbReference>
<accession>A0A193GBB6</accession>
<dbReference type="Gene3D" id="3.40.190.10">
    <property type="entry name" value="Periplasmic binding protein-like II"/>
    <property type="match status" value="1"/>
</dbReference>
<dbReference type="InterPro" id="IPR042100">
    <property type="entry name" value="Bug_dom1"/>
</dbReference>
<name>A0A193GBB6_9BORD</name>
<dbReference type="PIRSF" id="PIRSF017082">
    <property type="entry name" value="YflP"/>
    <property type="match status" value="1"/>
</dbReference>
<dbReference type="Pfam" id="PF03401">
    <property type="entry name" value="TctC"/>
    <property type="match status" value="1"/>
</dbReference>
<evidence type="ECO:0000313" key="3">
    <source>
        <dbReference type="EMBL" id="ANN76569.1"/>
    </source>
</evidence>
<organism evidence="3 4">
    <name type="scientific">Bordetella flabilis</name>
    <dbReference type="NCBI Taxonomy" id="463014"/>
    <lineage>
        <taxon>Bacteria</taxon>
        <taxon>Pseudomonadati</taxon>
        <taxon>Pseudomonadota</taxon>
        <taxon>Betaproteobacteria</taxon>
        <taxon>Burkholderiales</taxon>
        <taxon>Alcaligenaceae</taxon>
        <taxon>Bordetella</taxon>
    </lineage>
</organism>
<protein>
    <submittedName>
        <fullName evidence="3">MFS transporter</fullName>
    </submittedName>
</protein>
<dbReference type="Proteomes" id="UP000091926">
    <property type="component" value="Chromosome"/>
</dbReference>
<dbReference type="SUPFAM" id="SSF53850">
    <property type="entry name" value="Periplasmic binding protein-like II"/>
    <property type="match status" value="1"/>
</dbReference>
<proteinExistence type="inferred from homology"/>
<dbReference type="OrthoDB" id="8678477at2"/>
<feature type="chain" id="PRO_5008258740" evidence="2">
    <location>
        <begin position="24"/>
        <end position="325"/>
    </location>
</feature>
<sequence length="325" mass="33926">MHVAIRLALSAACAFGAAGAAHADDAWPAGKPITYVVPFAPGGATDIIGRLVASKLGPALGTTVVVENRPGAGGNIGSDYVAKAKPDGYTLVGGTISSHSINGSLYKNMPYDAQKDFVPVALTGKLGNALLVNADSPLRSVADVLAAAKAKPGALSYGSSGNGTSQNLSGELFKVTAKVDIMHVPFKGSAPLLQALLGNQLSMAFDNIPPALPLIQSGKLRALAVTSAKRDPHLPDVPTLQELGLKDYEVVSWQAVFAPAGTPKPIVERLSTEIMKILKEPDVKKKFDDMAIDGSGMNSQQLAVFQKAEIEKWRKLIQAAGIRVE</sequence>
<comment type="similarity">
    <text evidence="1">Belongs to the UPF0065 (bug) family.</text>
</comment>
<dbReference type="AlphaFoldDB" id="A0A193GBB6"/>
<evidence type="ECO:0000313" key="4">
    <source>
        <dbReference type="Proteomes" id="UP000091926"/>
    </source>
</evidence>
<dbReference type="PANTHER" id="PTHR42928">
    <property type="entry name" value="TRICARBOXYLATE-BINDING PROTEIN"/>
    <property type="match status" value="1"/>
</dbReference>
<dbReference type="EMBL" id="CP016172">
    <property type="protein sequence ID" value="ANN76569.1"/>
    <property type="molecule type" value="Genomic_DNA"/>
</dbReference>
<evidence type="ECO:0000256" key="1">
    <source>
        <dbReference type="ARBA" id="ARBA00006987"/>
    </source>
</evidence>
<dbReference type="RefSeq" id="WP_066654667.1">
    <property type="nucleotide sequence ID" value="NZ_CBCSCL010000048.1"/>
</dbReference>
<dbReference type="KEGG" id="bfz:BAU07_05055"/>
<gene>
    <name evidence="3" type="ORF">BAU07_05055</name>
</gene>
<evidence type="ECO:0000256" key="2">
    <source>
        <dbReference type="SAM" id="SignalP"/>
    </source>
</evidence>
<keyword evidence="4" id="KW-1185">Reference proteome</keyword>
<feature type="signal peptide" evidence="2">
    <location>
        <begin position="1"/>
        <end position="23"/>
    </location>
</feature>
<dbReference type="STRING" id="463014.BAU07_05055"/>
<dbReference type="PANTHER" id="PTHR42928:SF5">
    <property type="entry name" value="BLR1237 PROTEIN"/>
    <property type="match status" value="1"/>
</dbReference>
<reference evidence="3 4" key="1">
    <citation type="submission" date="2016-06" db="EMBL/GenBank/DDBJ databases">
        <title>Complete genome sequences of Bordetella bronchialis and Bordetella flabilis.</title>
        <authorList>
            <person name="LiPuma J.J."/>
            <person name="Spilker T."/>
        </authorList>
    </citation>
    <scope>NUCLEOTIDE SEQUENCE [LARGE SCALE GENOMIC DNA]</scope>
    <source>
        <strain evidence="3 4">AU10664</strain>
    </source>
</reference>